<evidence type="ECO:0000256" key="1">
    <source>
        <dbReference type="ARBA" id="ARBA00004651"/>
    </source>
</evidence>
<evidence type="ECO:0000259" key="11">
    <source>
        <dbReference type="PROSITE" id="PS50885"/>
    </source>
</evidence>
<keyword evidence="5 9" id="KW-0472">Membrane</keyword>
<dbReference type="SMART" id="SM00304">
    <property type="entry name" value="HAMP"/>
    <property type="match status" value="2"/>
</dbReference>
<evidence type="ECO:0000256" key="8">
    <source>
        <dbReference type="PROSITE-ProRule" id="PRU00284"/>
    </source>
</evidence>
<dbReference type="SMART" id="SM01049">
    <property type="entry name" value="Cache_2"/>
    <property type="match status" value="1"/>
</dbReference>
<keyword evidence="2" id="KW-1003">Cell membrane</keyword>
<evidence type="ECO:0000256" key="4">
    <source>
        <dbReference type="ARBA" id="ARBA00022989"/>
    </source>
</evidence>
<feature type="domain" description="Methyl-accepting transducer" evidence="10">
    <location>
        <begin position="524"/>
        <end position="757"/>
    </location>
</feature>
<name>A0ABT3N5D7_9BACT</name>
<dbReference type="PANTHER" id="PTHR32089">
    <property type="entry name" value="METHYL-ACCEPTING CHEMOTAXIS PROTEIN MCPB"/>
    <property type="match status" value="1"/>
</dbReference>
<dbReference type="InterPro" id="IPR033480">
    <property type="entry name" value="sCache_2"/>
</dbReference>
<dbReference type="SUPFAM" id="SSF58104">
    <property type="entry name" value="Methyl-accepting chemotaxis protein (MCP) signaling domain"/>
    <property type="match status" value="1"/>
</dbReference>
<evidence type="ECO:0000256" key="6">
    <source>
        <dbReference type="ARBA" id="ARBA00023224"/>
    </source>
</evidence>
<sequence>MKALGIRLKMVAGISLLLLLVCFMGIFGYQRLVDVVHYAEIKDAGDEIFTHIQDARRHEKDYLLFNDEAHYHLLQETFDQIESRALAVRQLVGGSGVLGGGIAGVLESIGAYRVAADEMRAGKEANREITERLGAISDEIEMVAESMASGAAGEIALEVGRTGGQETENDAVEGVRNTVAIAHGLLQYFHETGMSRERAFAALRSLRFGDGLYFYVLDQRGRFAVHGTVPELEGRHADMFVDPVTGNSFLVELLEHIRGEEEGFVRYSWPAPGDKGGMERKIAYARYFEPWKVSVGSIILVDQVEERTEIFRNVVAEGIERYARARDMETLTLKGRIAALYYYFTNSSDVDDVEWYLLQARNIPGAGEEMALLVDQYLAGFEQWQVLRERDRELQEEIRVVARSGRDSVQAVADRVHGFFDNAAAAGRNGLLVAMFSGLIAGGLIAAFLLRSVTRPIQATRDMLQDIAEGEGDLTRRLEVGTRDVLGEMAAWFNRFAERIRSMVADVAGHAASLGDSAADLSGHADAMGREMERSRSLSVRIEEAVEEASEDMQTVAAAMEQASTNLEMVAASSEEMTATISEIAINASKAREISEVAVGRGTTAVERMTGLGLAARSIDAVTEAIEDISAQINLLALNATIEAARAGDAGKGFAVVAGEIKELARQTGDSTREIKARIEEIQTGTRSVEEEIRAVGEVLNEVERIVSTIASAVEEQSVSMREMASNISQAAQGIGGVNERVAASSQRTDHIARDMRTMGEAVQSMDTTSTQVRAQAAALSGLAGDLRTMVGRFRT</sequence>
<dbReference type="CDD" id="cd18774">
    <property type="entry name" value="PDC2_HK_sensor"/>
    <property type="match status" value="1"/>
</dbReference>
<dbReference type="Gene3D" id="1.10.8.500">
    <property type="entry name" value="HAMP domain in histidine kinase"/>
    <property type="match status" value="1"/>
</dbReference>
<dbReference type="InterPro" id="IPR003660">
    <property type="entry name" value="HAMP_dom"/>
</dbReference>
<dbReference type="CDD" id="cd06225">
    <property type="entry name" value="HAMP"/>
    <property type="match status" value="1"/>
</dbReference>
<evidence type="ECO:0000256" key="7">
    <source>
        <dbReference type="ARBA" id="ARBA00029447"/>
    </source>
</evidence>
<organism evidence="12 13">
    <name type="scientific">Desulfobotulus pelophilus</name>
    <dbReference type="NCBI Taxonomy" id="2823377"/>
    <lineage>
        <taxon>Bacteria</taxon>
        <taxon>Pseudomonadati</taxon>
        <taxon>Thermodesulfobacteriota</taxon>
        <taxon>Desulfobacteria</taxon>
        <taxon>Desulfobacterales</taxon>
        <taxon>Desulfobacteraceae</taxon>
        <taxon>Desulfobotulus</taxon>
    </lineage>
</organism>
<keyword evidence="4 9" id="KW-1133">Transmembrane helix</keyword>
<comment type="caution">
    <text evidence="12">The sequence shown here is derived from an EMBL/GenBank/DDBJ whole genome shotgun (WGS) entry which is preliminary data.</text>
</comment>
<keyword evidence="6 8" id="KW-0807">Transducer</keyword>
<dbReference type="Proteomes" id="UP001209681">
    <property type="component" value="Unassembled WGS sequence"/>
</dbReference>
<dbReference type="PANTHER" id="PTHR32089:SF112">
    <property type="entry name" value="LYSOZYME-LIKE PROTEIN-RELATED"/>
    <property type="match status" value="1"/>
</dbReference>
<evidence type="ECO:0000256" key="5">
    <source>
        <dbReference type="ARBA" id="ARBA00023136"/>
    </source>
</evidence>
<evidence type="ECO:0000256" key="3">
    <source>
        <dbReference type="ARBA" id="ARBA00022692"/>
    </source>
</evidence>
<comment type="subcellular location">
    <subcellularLocation>
        <location evidence="1">Cell membrane</location>
        <topology evidence="1">Multi-pass membrane protein</topology>
    </subcellularLocation>
</comment>
<evidence type="ECO:0000313" key="13">
    <source>
        <dbReference type="Proteomes" id="UP001209681"/>
    </source>
</evidence>
<proteinExistence type="inferred from homology"/>
<evidence type="ECO:0000259" key="10">
    <source>
        <dbReference type="PROSITE" id="PS50111"/>
    </source>
</evidence>
<keyword evidence="3 9" id="KW-0812">Transmembrane</keyword>
<dbReference type="EMBL" id="JAPFPW010000001">
    <property type="protein sequence ID" value="MCW7752680.1"/>
    <property type="molecule type" value="Genomic_DNA"/>
</dbReference>
<evidence type="ECO:0000313" key="12">
    <source>
        <dbReference type="EMBL" id="MCW7752680.1"/>
    </source>
</evidence>
<dbReference type="PROSITE" id="PS50111">
    <property type="entry name" value="CHEMOTAXIS_TRANSDUC_2"/>
    <property type="match status" value="1"/>
</dbReference>
<dbReference type="Pfam" id="PF00015">
    <property type="entry name" value="MCPsignal"/>
    <property type="match status" value="1"/>
</dbReference>
<dbReference type="Gene3D" id="3.30.450.20">
    <property type="entry name" value="PAS domain"/>
    <property type="match status" value="1"/>
</dbReference>
<keyword evidence="13" id="KW-1185">Reference proteome</keyword>
<dbReference type="RefSeq" id="WP_265423543.1">
    <property type="nucleotide sequence ID" value="NZ_JAPFPW010000001.1"/>
</dbReference>
<accession>A0ABT3N5D7</accession>
<feature type="domain" description="HAMP" evidence="11">
    <location>
        <begin position="451"/>
        <end position="505"/>
    </location>
</feature>
<gene>
    <name evidence="12" type="ORF">OOT00_01615</name>
</gene>
<evidence type="ECO:0000256" key="2">
    <source>
        <dbReference type="ARBA" id="ARBA00022475"/>
    </source>
</evidence>
<protein>
    <submittedName>
        <fullName evidence="12">Methyl-accepting chemotaxis protein</fullName>
    </submittedName>
</protein>
<dbReference type="PROSITE" id="PS50885">
    <property type="entry name" value="HAMP"/>
    <property type="match status" value="1"/>
</dbReference>
<dbReference type="Pfam" id="PF17200">
    <property type="entry name" value="sCache_2"/>
    <property type="match status" value="1"/>
</dbReference>
<comment type="similarity">
    <text evidence="7">Belongs to the methyl-accepting chemotaxis (MCP) protein family.</text>
</comment>
<evidence type="ECO:0000256" key="9">
    <source>
        <dbReference type="SAM" id="Phobius"/>
    </source>
</evidence>
<feature type="transmembrane region" description="Helical" evidence="9">
    <location>
        <begin position="430"/>
        <end position="450"/>
    </location>
</feature>
<reference evidence="12 13" key="1">
    <citation type="submission" date="2022-11" db="EMBL/GenBank/DDBJ databases">
        <title>Desulfobotulus tamanensis H1 sp. nov. - anaerobic, alkaliphilic, sulphate reducing bacterium isolated from terrestrial mud volcano.</title>
        <authorList>
            <person name="Frolova A."/>
            <person name="Merkel A.Y."/>
            <person name="Slobodkin A.I."/>
        </authorList>
    </citation>
    <scope>NUCLEOTIDE SEQUENCE [LARGE SCALE GENOMIC DNA]</scope>
    <source>
        <strain evidence="12 13">H1</strain>
    </source>
</reference>
<dbReference type="Gene3D" id="1.10.287.950">
    <property type="entry name" value="Methyl-accepting chemotaxis protein"/>
    <property type="match status" value="1"/>
</dbReference>
<dbReference type="Pfam" id="PF00672">
    <property type="entry name" value="HAMP"/>
    <property type="match status" value="1"/>
</dbReference>
<dbReference type="InterPro" id="IPR004089">
    <property type="entry name" value="MCPsignal_dom"/>
</dbReference>
<dbReference type="SMART" id="SM00283">
    <property type="entry name" value="MA"/>
    <property type="match status" value="1"/>
</dbReference>